<reference evidence="8 9" key="1">
    <citation type="submission" date="2019-03" db="EMBL/GenBank/DDBJ databases">
        <title>Draft genome sequences of novel Actinobacteria.</title>
        <authorList>
            <person name="Sahin N."/>
            <person name="Ay H."/>
            <person name="Saygin H."/>
        </authorList>
    </citation>
    <scope>NUCLEOTIDE SEQUENCE [LARGE SCALE GENOMIC DNA]</scope>
    <source>
        <strain evidence="8 9">16K309</strain>
    </source>
</reference>
<dbReference type="PROSITE" id="PS51755">
    <property type="entry name" value="OMPR_PHOB"/>
    <property type="match status" value="1"/>
</dbReference>
<comment type="caution">
    <text evidence="8">The sequence shown here is derived from an EMBL/GenBank/DDBJ whole genome shotgun (WGS) entry which is preliminary data.</text>
</comment>
<dbReference type="GO" id="GO:0000976">
    <property type="term" value="F:transcription cis-regulatory region binding"/>
    <property type="evidence" value="ECO:0007669"/>
    <property type="project" value="TreeGrafter"/>
</dbReference>
<dbReference type="Proteomes" id="UP000295674">
    <property type="component" value="Unassembled WGS sequence"/>
</dbReference>
<dbReference type="PANTHER" id="PTHR48111">
    <property type="entry name" value="REGULATOR OF RPOS"/>
    <property type="match status" value="1"/>
</dbReference>
<feature type="DNA-binding region" description="OmpR/PhoB-type" evidence="6">
    <location>
        <begin position="56"/>
        <end position="158"/>
    </location>
</feature>
<keyword evidence="2" id="KW-0902">Two-component regulatory system</keyword>
<dbReference type="Gene3D" id="1.10.10.10">
    <property type="entry name" value="Winged helix-like DNA-binding domain superfamily/Winged helix DNA-binding domain"/>
    <property type="match status" value="1"/>
</dbReference>
<dbReference type="InterPro" id="IPR016032">
    <property type="entry name" value="Sig_transdc_resp-reg_C-effctor"/>
</dbReference>
<dbReference type="EMBL" id="SMKS01000016">
    <property type="protein sequence ID" value="TDD06526.1"/>
    <property type="molecule type" value="Genomic_DNA"/>
</dbReference>
<gene>
    <name evidence="8" type="ORF">E1181_12340</name>
</gene>
<evidence type="ECO:0000259" key="7">
    <source>
        <dbReference type="PROSITE" id="PS51755"/>
    </source>
</evidence>
<dbReference type="GO" id="GO:0032993">
    <property type="term" value="C:protein-DNA complex"/>
    <property type="evidence" value="ECO:0007669"/>
    <property type="project" value="TreeGrafter"/>
</dbReference>
<proteinExistence type="predicted"/>
<organism evidence="8 9">
    <name type="scientific">Saccharopolyspora terrae</name>
    <dbReference type="NCBI Taxonomy" id="2530384"/>
    <lineage>
        <taxon>Bacteria</taxon>
        <taxon>Bacillati</taxon>
        <taxon>Actinomycetota</taxon>
        <taxon>Actinomycetes</taxon>
        <taxon>Pseudonocardiales</taxon>
        <taxon>Pseudonocardiaceae</taxon>
        <taxon>Saccharopolyspora</taxon>
    </lineage>
</organism>
<dbReference type="InterPro" id="IPR001867">
    <property type="entry name" value="OmpR/PhoB-type_DNA-bd"/>
</dbReference>
<dbReference type="CDD" id="cd00383">
    <property type="entry name" value="trans_reg_C"/>
    <property type="match status" value="1"/>
</dbReference>
<dbReference type="Pfam" id="PF00486">
    <property type="entry name" value="Trans_reg_C"/>
    <property type="match status" value="1"/>
</dbReference>
<dbReference type="GO" id="GO:0006355">
    <property type="term" value="P:regulation of DNA-templated transcription"/>
    <property type="evidence" value="ECO:0007669"/>
    <property type="project" value="InterPro"/>
</dbReference>
<evidence type="ECO:0000313" key="9">
    <source>
        <dbReference type="Proteomes" id="UP000295674"/>
    </source>
</evidence>
<evidence type="ECO:0000256" key="3">
    <source>
        <dbReference type="ARBA" id="ARBA00023015"/>
    </source>
</evidence>
<evidence type="ECO:0000256" key="1">
    <source>
        <dbReference type="ARBA" id="ARBA00022553"/>
    </source>
</evidence>
<evidence type="ECO:0000256" key="2">
    <source>
        <dbReference type="ARBA" id="ARBA00023012"/>
    </source>
</evidence>
<protein>
    <submittedName>
        <fullName evidence="8">Winged helix family transcriptional regulator</fullName>
    </submittedName>
</protein>
<dbReference type="SUPFAM" id="SSF46894">
    <property type="entry name" value="C-terminal effector domain of the bipartite response regulators"/>
    <property type="match status" value="1"/>
</dbReference>
<evidence type="ECO:0000256" key="6">
    <source>
        <dbReference type="PROSITE-ProRule" id="PRU01091"/>
    </source>
</evidence>
<evidence type="ECO:0000313" key="8">
    <source>
        <dbReference type="EMBL" id="TDD06526.1"/>
    </source>
</evidence>
<evidence type="ECO:0000256" key="4">
    <source>
        <dbReference type="ARBA" id="ARBA00023125"/>
    </source>
</evidence>
<keyword evidence="9" id="KW-1185">Reference proteome</keyword>
<keyword evidence="1" id="KW-0597">Phosphoprotein</keyword>
<dbReference type="GO" id="GO:0000156">
    <property type="term" value="F:phosphorelay response regulator activity"/>
    <property type="evidence" value="ECO:0007669"/>
    <property type="project" value="TreeGrafter"/>
</dbReference>
<feature type="domain" description="OmpR/PhoB-type" evidence="7">
    <location>
        <begin position="56"/>
        <end position="158"/>
    </location>
</feature>
<evidence type="ECO:0000256" key="5">
    <source>
        <dbReference type="ARBA" id="ARBA00023163"/>
    </source>
</evidence>
<sequence>MEKRAMTLEPTTADFAPEDAGLVEVTARFVVTREDLGLLERILTRNAELREAIPAQSTVDAAPVESPKLRILVAARQIVRPDGTHIRFTRLEFDLLLFLARNPGRVHHRNTLLAAVWDFSSEPRTRTVDVHVRRIRNKLGPETGLITTVRGVGYRLDHAERIRIITD</sequence>
<dbReference type="InterPro" id="IPR036388">
    <property type="entry name" value="WH-like_DNA-bd_sf"/>
</dbReference>
<keyword evidence="5" id="KW-0804">Transcription</keyword>
<dbReference type="PANTHER" id="PTHR48111:SF21">
    <property type="entry name" value="DNA-BINDING DUAL MASTER TRANSCRIPTIONAL REGULATOR RPAA"/>
    <property type="match status" value="1"/>
</dbReference>
<dbReference type="OrthoDB" id="8927943at2"/>
<dbReference type="AlphaFoldDB" id="A0A4V2YB74"/>
<keyword evidence="4 6" id="KW-0238">DNA-binding</keyword>
<dbReference type="InterPro" id="IPR039420">
    <property type="entry name" value="WalR-like"/>
</dbReference>
<keyword evidence="3" id="KW-0805">Transcription regulation</keyword>
<dbReference type="SMART" id="SM00862">
    <property type="entry name" value="Trans_reg_C"/>
    <property type="match status" value="1"/>
</dbReference>
<accession>A0A4V2YB74</accession>
<name>A0A4V2YB74_9PSEU</name>
<dbReference type="GO" id="GO:0005829">
    <property type="term" value="C:cytosol"/>
    <property type="evidence" value="ECO:0007669"/>
    <property type="project" value="TreeGrafter"/>
</dbReference>